<dbReference type="GO" id="GO:0016757">
    <property type="term" value="F:glycosyltransferase activity"/>
    <property type="evidence" value="ECO:0007669"/>
    <property type="project" value="InterPro"/>
</dbReference>
<sequence>MIGTDPLGQGGITSVVSVLVNEGFLQKHNIKYIASHAEGGLVKKLASLGKSIFDVVSMCVFSKPSVVHAHSACDSSFIRKSLLLAIARVFKCKTIFHLHAAGFDQYVTEESGPLMQWWIRRTLEKSTKVIALSDEWADFLGQYAPRADIYVVPNSVRLDLVSDHKKEVEGRILFLGRAEERKGIFELLAAIAQLKSSWPAIKLVIAGDGDLTVVQRKAEALGIVKNIEILGWIKGDQKNEELQCASIFTLPSYTEGLPMSMLEAMSAGKAIVVTPVGGIASVVNDQINGLLIPPGDASALAAALGRLLGDKQLRSQLGANARNTIADRYSSPIVLEKLSHLYDELSGIAQS</sequence>
<dbReference type="RefSeq" id="WP_256969446.1">
    <property type="nucleotide sequence ID" value="NZ_FUKJ01000051.1"/>
</dbReference>
<keyword evidence="4" id="KW-1185">Reference proteome</keyword>
<dbReference type="EMBL" id="FUKJ01000051">
    <property type="protein sequence ID" value="SJM90052.1"/>
    <property type="molecule type" value="Genomic_DNA"/>
</dbReference>
<evidence type="ECO:0000313" key="3">
    <source>
        <dbReference type="EMBL" id="SJM90052.1"/>
    </source>
</evidence>
<dbReference type="Proteomes" id="UP000195442">
    <property type="component" value="Unassembled WGS sequence"/>
</dbReference>
<dbReference type="GO" id="GO:1901135">
    <property type="term" value="P:carbohydrate derivative metabolic process"/>
    <property type="evidence" value="ECO:0007669"/>
    <property type="project" value="UniProtKB-ARBA"/>
</dbReference>
<proteinExistence type="predicted"/>
<dbReference type="CDD" id="cd03801">
    <property type="entry name" value="GT4_PimA-like"/>
    <property type="match status" value="1"/>
</dbReference>
<evidence type="ECO:0000259" key="2">
    <source>
        <dbReference type="Pfam" id="PF13439"/>
    </source>
</evidence>
<dbReference type="PANTHER" id="PTHR12526">
    <property type="entry name" value="GLYCOSYLTRANSFERASE"/>
    <property type="match status" value="1"/>
</dbReference>
<name>A0A1R4H1H1_9GAMM</name>
<accession>A0A1R4H1H1</accession>
<feature type="domain" description="Glycosyltransferase subfamily 4-like N-terminal" evidence="2">
    <location>
        <begin position="62"/>
        <end position="159"/>
    </location>
</feature>
<dbReference type="Gene3D" id="3.40.50.2000">
    <property type="entry name" value="Glycogen Phosphorylase B"/>
    <property type="match status" value="2"/>
</dbReference>
<dbReference type="InterPro" id="IPR001296">
    <property type="entry name" value="Glyco_trans_1"/>
</dbReference>
<dbReference type="Pfam" id="PF00534">
    <property type="entry name" value="Glycos_transf_1"/>
    <property type="match status" value="1"/>
</dbReference>
<dbReference type="SUPFAM" id="SSF53756">
    <property type="entry name" value="UDP-Glycosyltransferase/glycogen phosphorylase"/>
    <property type="match status" value="1"/>
</dbReference>
<evidence type="ECO:0000259" key="1">
    <source>
        <dbReference type="Pfam" id="PF00534"/>
    </source>
</evidence>
<dbReference type="PANTHER" id="PTHR12526:SF631">
    <property type="entry name" value="BLL6306 PROTEIN"/>
    <property type="match status" value="1"/>
</dbReference>
<feature type="domain" description="Glycosyl transferase family 1" evidence="1">
    <location>
        <begin position="166"/>
        <end position="323"/>
    </location>
</feature>
<reference evidence="4" key="1">
    <citation type="submission" date="2017-02" db="EMBL/GenBank/DDBJ databases">
        <authorList>
            <person name="Daims H."/>
        </authorList>
    </citation>
    <scope>NUCLEOTIDE SEQUENCE [LARGE SCALE GENOMIC DNA]</scope>
</reference>
<dbReference type="InterPro" id="IPR028098">
    <property type="entry name" value="Glyco_trans_4-like_N"/>
</dbReference>
<protein>
    <submittedName>
        <fullName evidence="3">Glycosyl transferase, group 1</fullName>
    </submittedName>
</protein>
<dbReference type="Pfam" id="PF13439">
    <property type="entry name" value="Glyco_transf_4"/>
    <property type="match status" value="1"/>
</dbReference>
<dbReference type="AlphaFoldDB" id="A0A1R4H1H1"/>
<organism evidence="3 4">
    <name type="scientific">Crenothrix polyspora</name>
    <dbReference type="NCBI Taxonomy" id="360316"/>
    <lineage>
        <taxon>Bacteria</taxon>
        <taxon>Pseudomonadati</taxon>
        <taxon>Pseudomonadota</taxon>
        <taxon>Gammaproteobacteria</taxon>
        <taxon>Methylococcales</taxon>
        <taxon>Crenotrichaceae</taxon>
        <taxon>Crenothrix</taxon>
    </lineage>
</organism>
<keyword evidence="3" id="KW-0808">Transferase</keyword>
<evidence type="ECO:0000313" key="4">
    <source>
        <dbReference type="Proteomes" id="UP000195442"/>
    </source>
</evidence>
<gene>
    <name evidence="3" type="ORF">CRENPOLYSF2_1440006</name>
</gene>